<dbReference type="InterPro" id="IPR016181">
    <property type="entry name" value="Acyl_CoA_acyltransferase"/>
</dbReference>
<dbReference type="PANTHER" id="PTHR13693">
    <property type="entry name" value="CLASS II AMINOTRANSFERASE/8-AMINO-7-OXONONANOATE SYNTHASE"/>
    <property type="match status" value="1"/>
</dbReference>
<comment type="cofactor">
    <cofactor evidence="1">
        <name>pyridoxal 5'-phosphate</name>
        <dbReference type="ChEBI" id="CHEBI:597326"/>
    </cofactor>
</comment>
<evidence type="ECO:0000313" key="7">
    <source>
        <dbReference type="Proteomes" id="UP000306229"/>
    </source>
</evidence>
<dbReference type="PANTHER" id="PTHR13693:SF3">
    <property type="entry name" value="LD36009P"/>
    <property type="match status" value="1"/>
</dbReference>
<dbReference type="AlphaFoldDB" id="A0A5B7TRS3"/>
<gene>
    <name evidence="6" type="ORF">FF125_02115</name>
</gene>
<dbReference type="InterPro" id="IPR015424">
    <property type="entry name" value="PyrdxlP-dep_Trfase"/>
</dbReference>
<comment type="pathway">
    <text evidence="2">Lipid metabolism.</text>
</comment>
<dbReference type="Gene3D" id="3.90.1150.10">
    <property type="entry name" value="Aspartate Aminotransferase, domain 1"/>
    <property type="match status" value="1"/>
</dbReference>
<dbReference type="PROSITE" id="PS00599">
    <property type="entry name" value="AA_TRANSFER_CLASS_2"/>
    <property type="match status" value="1"/>
</dbReference>
<dbReference type="GO" id="GO:0030170">
    <property type="term" value="F:pyridoxal phosphate binding"/>
    <property type="evidence" value="ECO:0007669"/>
    <property type="project" value="InterPro"/>
</dbReference>
<keyword evidence="6" id="KW-0032">Aminotransferase</keyword>
<dbReference type="Pfam" id="PF00155">
    <property type="entry name" value="Aminotran_1_2"/>
    <property type="match status" value="1"/>
</dbReference>
<dbReference type="Proteomes" id="UP000306229">
    <property type="component" value="Chromosome"/>
</dbReference>
<dbReference type="SUPFAM" id="SSF55729">
    <property type="entry name" value="Acyl-CoA N-acyltransferases (Nat)"/>
    <property type="match status" value="1"/>
</dbReference>
<dbReference type="GO" id="GO:0008483">
    <property type="term" value="F:transaminase activity"/>
    <property type="evidence" value="ECO:0007669"/>
    <property type="project" value="UniProtKB-KW"/>
</dbReference>
<proteinExistence type="predicted"/>
<keyword evidence="3 6" id="KW-0808">Transferase</keyword>
<evidence type="ECO:0000256" key="2">
    <source>
        <dbReference type="ARBA" id="ARBA00005189"/>
    </source>
</evidence>
<evidence type="ECO:0000313" key="6">
    <source>
        <dbReference type="EMBL" id="QCX37292.1"/>
    </source>
</evidence>
<evidence type="ECO:0000256" key="4">
    <source>
        <dbReference type="ARBA" id="ARBA00022898"/>
    </source>
</evidence>
<dbReference type="InterPro" id="IPR015421">
    <property type="entry name" value="PyrdxlP-dep_Trfase_major"/>
</dbReference>
<keyword evidence="7" id="KW-1185">Reference proteome</keyword>
<sequence length="806" mass="92667">MAKINHNNFLDTVNEVIGNAKKQQIVHLYAEDKRFEKGIITVNGSKLFHFGTTSYLGLDQDERLKQAAIEAINNYGTQFPLSKTYISHPLYAELESKIQELYGIPAIITKNSTLGHMAVIPSAVNDKDAVILDHQVHWSVQNAAQMLRLRGVSVQMIRHNNMDMLESRIKSLYDSSERIWYMADGVYSMFGDFAPLEELKYLSEKYPKLHLYFDDVHGMSWCGKNGMGYVMSVYKDLPENCLLLATLSKSFGASGGVLICKNNKLRNKIKNFGGPLTFSAQLEPASVAAAIASANIHLSQEIYELQEDLQLRTQHFSSLLSKTDLPVIHNNSSPVFYIGTGLPITGYNFVKRLFKEGFFVNLGLFPAVPVTNTGVRITISRNNQLKEIGELVKVMNHHFSKAIEDTNTTNTNIRKLFRLKSEGTTIEAINTGSLNMIYETSIQKLDKSIWNRLMGQRSVFDWLGMEFLEKAFSYNNEKEHNWEFHYILVTNSDNKPILATFFTRALWKEDMLAPESVSIQVEEKRKNNAYYMSNYVLSMGSLLTEGKHFYLDSTSLYAREAVLLMLKKIHVIDNVKSSEMIVLRDFFEKDDKLTDLFHGQGFVKIKMPDAAYINNIQWNSEAEYLNSLSSRSKRHFKNDIKKYEGLFDIKWQNICKKETLGIIYQLYLNVKHNNLGLNTFAYPQSLFKNMNEDKNWEFLLLYFKSHVSHASEVPVGMMCCYKNSNHTFVPVVVGIDYELSRTYNIYRQLLYQTIKRAWESKFETIDFGLTAAFEKRKVGATVFSNHAFVQAKDNYFMDYMTTLQQR</sequence>
<dbReference type="EMBL" id="CP040749">
    <property type="protein sequence ID" value="QCX37292.1"/>
    <property type="molecule type" value="Genomic_DNA"/>
</dbReference>
<evidence type="ECO:0000259" key="5">
    <source>
        <dbReference type="Pfam" id="PF00155"/>
    </source>
</evidence>
<reference evidence="6 7" key="1">
    <citation type="submission" date="2019-05" db="EMBL/GenBank/DDBJ databases">
        <title>Algicella ahnfeltiae gen. nov., sp. nov., a novel marine bacterium of the family Flavobacteriaceae isolated from a red alga.</title>
        <authorList>
            <person name="Nedashkovskaya O.I."/>
            <person name="Kukhlevskiy A.D."/>
            <person name="Kim S.-G."/>
            <person name="Zhukova N.V."/>
            <person name="Mikhailov V.V."/>
        </authorList>
    </citation>
    <scope>NUCLEOTIDE SEQUENCE [LARGE SCALE GENOMIC DNA]</scope>
    <source>
        <strain evidence="6 7">10Alg115</strain>
    </source>
</reference>
<protein>
    <submittedName>
        <fullName evidence="6">Aminotransferase class I/II-fold pyridoxal phosphate-dependent enzyme</fullName>
    </submittedName>
</protein>
<dbReference type="InterPro" id="IPR004839">
    <property type="entry name" value="Aminotransferase_I/II_large"/>
</dbReference>
<organism evidence="6 7">
    <name type="scientific">Aureibaculum algae</name>
    <dbReference type="NCBI Taxonomy" id="2584122"/>
    <lineage>
        <taxon>Bacteria</taxon>
        <taxon>Pseudomonadati</taxon>
        <taxon>Bacteroidota</taxon>
        <taxon>Flavobacteriia</taxon>
        <taxon>Flavobacteriales</taxon>
        <taxon>Flavobacteriaceae</taxon>
        <taxon>Aureibaculum</taxon>
    </lineage>
</organism>
<evidence type="ECO:0000256" key="1">
    <source>
        <dbReference type="ARBA" id="ARBA00001933"/>
    </source>
</evidence>
<keyword evidence="4" id="KW-0663">Pyridoxal phosphate</keyword>
<dbReference type="InterPro" id="IPR015422">
    <property type="entry name" value="PyrdxlP-dep_Trfase_small"/>
</dbReference>
<name>A0A5B7TRS3_9FLAO</name>
<accession>A0A5B7TRS3</accession>
<dbReference type="SUPFAM" id="SSF53383">
    <property type="entry name" value="PLP-dependent transferases"/>
    <property type="match status" value="1"/>
</dbReference>
<dbReference type="InterPro" id="IPR050087">
    <property type="entry name" value="AON_synthase_class-II"/>
</dbReference>
<dbReference type="KEGG" id="fbe:FF125_02115"/>
<evidence type="ECO:0000256" key="3">
    <source>
        <dbReference type="ARBA" id="ARBA00022679"/>
    </source>
</evidence>
<dbReference type="InterPro" id="IPR001917">
    <property type="entry name" value="Aminotrans_II_pyridoxalP_BS"/>
</dbReference>
<dbReference type="Gene3D" id="3.40.640.10">
    <property type="entry name" value="Type I PLP-dependent aspartate aminotransferase-like (Major domain)"/>
    <property type="match status" value="1"/>
</dbReference>
<dbReference type="Gene3D" id="3.40.630.30">
    <property type="match status" value="1"/>
</dbReference>
<dbReference type="RefSeq" id="WP_138948235.1">
    <property type="nucleotide sequence ID" value="NZ_CP040749.1"/>
</dbReference>
<dbReference type="OrthoDB" id="9807157at2"/>
<feature type="domain" description="Aminotransferase class I/classII large" evidence="5">
    <location>
        <begin position="48"/>
        <end position="385"/>
    </location>
</feature>